<dbReference type="AlphaFoldDB" id="A0A0D2BGF6"/>
<dbReference type="RefSeq" id="XP_016238269.1">
    <property type="nucleotide sequence ID" value="XM_016376699.1"/>
</dbReference>
<dbReference type="VEuPathDB" id="FungiDB:PV08_02340"/>
<accession>A0A0D2BGF6</accession>
<sequence length="193" mass="21606">MCRAVDERDNVYALLSLASDAASTGILLDYRIRPLSHVYTTVARGMLQGKPFDWMKKSYLAWREHGRRFVQLLDAREAGEEAVAEFMANTLHDTGSQPTFLDGGIVVGDFDQPLPCQNRRLAWTSCGALALVPRFTAPADILFIAEVAPAPSALRHVEHDRYLMLGGSYIQGYMFGEAWTDERLKDMHEVVLS</sequence>
<dbReference type="Proteomes" id="UP000053328">
    <property type="component" value="Unassembled WGS sequence"/>
</dbReference>
<dbReference type="EMBL" id="KN847493">
    <property type="protein sequence ID" value="KIW18053.1"/>
    <property type="molecule type" value="Genomic_DNA"/>
</dbReference>
<protein>
    <recommendedName>
        <fullName evidence="3">Heterokaryon incompatibility domain-containing protein</fullName>
    </recommendedName>
</protein>
<evidence type="ECO:0000313" key="2">
    <source>
        <dbReference type="Proteomes" id="UP000053328"/>
    </source>
</evidence>
<gene>
    <name evidence="1" type="ORF">PV08_02340</name>
</gene>
<name>A0A0D2BGF6_9EURO</name>
<dbReference type="HOGENOM" id="CLU_1408776_0_0_1"/>
<dbReference type="PANTHER" id="PTHR24148:SF64">
    <property type="entry name" value="HETEROKARYON INCOMPATIBILITY DOMAIN-CONTAINING PROTEIN"/>
    <property type="match status" value="1"/>
</dbReference>
<reference evidence="1 2" key="1">
    <citation type="submission" date="2015-01" db="EMBL/GenBank/DDBJ databases">
        <title>The Genome Sequence of Exophiala spinifera CBS89968.</title>
        <authorList>
            <consortium name="The Broad Institute Genomics Platform"/>
            <person name="Cuomo C."/>
            <person name="de Hoog S."/>
            <person name="Gorbushina A."/>
            <person name="Stielow B."/>
            <person name="Teixiera M."/>
            <person name="Abouelleil A."/>
            <person name="Chapman S.B."/>
            <person name="Priest M."/>
            <person name="Young S.K."/>
            <person name="Wortman J."/>
            <person name="Nusbaum C."/>
            <person name="Birren B."/>
        </authorList>
    </citation>
    <scope>NUCLEOTIDE SEQUENCE [LARGE SCALE GENOMIC DNA]</scope>
    <source>
        <strain evidence="1 2">CBS 89968</strain>
    </source>
</reference>
<proteinExistence type="predicted"/>
<dbReference type="GeneID" id="27329423"/>
<dbReference type="InterPro" id="IPR052895">
    <property type="entry name" value="HetReg/Transcr_Mod"/>
</dbReference>
<evidence type="ECO:0000313" key="1">
    <source>
        <dbReference type="EMBL" id="KIW18053.1"/>
    </source>
</evidence>
<keyword evidence="2" id="KW-1185">Reference proteome</keyword>
<dbReference type="PANTHER" id="PTHR24148">
    <property type="entry name" value="ANKYRIN REPEAT DOMAIN-CONTAINING PROTEIN 39 HOMOLOG-RELATED"/>
    <property type="match status" value="1"/>
</dbReference>
<organism evidence="1 2">
    <name type="scientific">Exophiala spinifera</name>
    <dbReference type="NCBI Taxonomy" id="91928"/>
    <lineage>
        <taxon>Eukaryota</taxon>
        <taxon>Fungi</taxon>
        <taxon>Dikarya</taxon>
        <taxon>Ascomycota</taxon>
        <taxon>Pezizomycotina</taxon>
        <taxon>Eurotiomycetes</taxon>
        <taxon>Chaetothyriomycetidae</taxon>
        <taxon>Chaetothyriales</taxon>
        <taxon>Herpotrichiellaceae</taxon>
        <taxon>Exophiala</taxon>
    </lineage>
</organism>
<evidence type="ECO:0008006" key="3">
    <source>
        <dbReference type="Google" id="ProtNLM"/>
    </source>
</evidence>